<dbReference type="GO" id="GO:0050660">
    <property type="term" value="F:flavin adenine dinucleotide binding"/>
    <property type="evidence" value="ECO:0007669"/>
    <property type="project" value="InterPro"/>
</dbReference>
<dbReference type="FunFam" id="3.40.50.970:FF:000007">
    <property type="entry name" value="Acetolactate synthase"/>
    <property type="match status" value="1"/>
</dbReference>
<name>A0A0L6ZB49_9CLOT</name>
<dbReference type="Gene3D" id="3.40.50.970">
    <property type="match status" value="2"/>
</dbReference>
<evidence type="ECO:0000256" key="3">
    <source>
        <dbReference type="ARBA" id="ARBA00007812"/>
    </source>
</evidence>
<comment type="caution">
    <text evidence="18">The sequence shown here is derived from an EMBL/GenBank/DDBJ whole genome shotgun (WGS) entry which is preliminary data.</text>
</comment>
<proteinExistence type="inferred from homology"/>
<evidence type="ECO:0000256" key="14">
    <source>
        <dbReference type="RuleBase" id="RU003591"/>
    </source>
</evidence>
<dbReference type="InterPro" id="IPR045229">
    <property type="entry name" value="TPP_enz"/>
</dbReference>
<dbReference type="SUPFAM" id="SSF52518">
    <property type="entry name" value="Thiamin diphosphate-binding fold (THDP-binding)"/>
    <property type="match status" value="2"/>
</dbReference>
<dbReference type="GO" id="GO:0003984">
    <property type="term" value="F:acetolactate synthase activity"/>
    <property type="evidence" value="ECO:0007669"/>
    <property type="project" value="UniProtKB-EC"/>
</dbReference>
<evidence type="ECO:0000256" key="9">
    <source>
        <dbReference type="ARBA" id="ARBA00022827"/>
    </source>
</evidence>
<evidence type="ECO:0000259" key="17">
    <source>
        <dbReference type="Pfam" id="PF02776"/>
    </source>
</evidence>
<keyword evidence="19" id="KW-1185">Reference proteome</keyword>
<keyword evidence="12 14" id="KW-0100">Branched-chain amino acid biosynthesis</keyword>
<accession>A0A0L6ZB49</accession>
<dbReference type="GO" id="GO:0030976">
    <property type="term" value="F:thiamine pyrophosphate binding"/>
    <property type="evidence" value="ECO:0007669"/>
    <property type="project" value="UniProtKB-UniRule"/>
</dbReference>
<comment type="pathway">
    <text evidence="1 14">Amino-acid biosynthesis; L-isoleucine biosynthesis; L-isoleucine from 2-oxobutanoate: step 1/4.</text>
</comment>
<dbReference type="UniPathway" id="UPA00049">
    <property type="reaction ID" value="UER00059"/>
</dbReference>
<evidence type="ECO:0000259" key="16">
    <source>
        <dbReference type="Pfam" id="PF02775"/>
    </source>
</evidence>
<dbReference type="FunFam" id="3.40.50.970:FF:000016">
    <property type="entry name" value="Acetolactate synthase"/>
    <property type="match status" value="1"/>
</dbReference>
<keyword evidence="6" id="KW-0285">Flavoprotein</keyword>
<protein>
    <recommendedName>
        <fullName evidence="4 14">Acetolactate synthase</fullName>
        <ecNumber evidence="4 14">2.2.1.6</ecNumber>
    </recommendedName>
</protein>
<dbReference type="PATRIC" id="fig|1121318.3.peg.1394"/>
<dbReference type="UniPathway" id="UPA00047">
    <property type="reaction ID" value="UER00055"/>
</dbReference>
<keyword evidence="10 14" id="KW-0460">Magnesium</keyword>
<dbReference type="InterPro" id="IPR029035">
    <property type="entry name" value="DHS-like_NAD/FAD-binding_dom"/>
</dbReference>
<dbReference type="Pfam" id="PF02775">
    <property type="entry name" value="TPP_enzyme_C"/>
    <property type="match status" value="1"/>
</dbReference>
<evidence type="ECO:0000256" key="12">
    <source>
        <dbReference type="ARBA" id="ARBA00023304"/>
    </source>
</evidence>
<dbReference type="EC" id="2.2.1.6" evidence="4 14"/>
<dbReference type="InterPro" id="IPR012001">
    <property type="entry name" value="Thiamin_PyroP_enz_TPP-bd_dom"/>
</dbReference>
<feature type="domain" description="Thiamine pyrophosphate enzyme TPP-binding" evidence="16">
    <location>
        <begin position="392"/>
        <end position="539"/>
    </location>
</feature>
<dbReference type="Gene3D" id="3.40.50.1220">
    <property type="entry name" value="TPP-binding domain"/>
    <property type="match status" value="1"/>
</dbReference>
<organism evidence="18 19">
    <name type="scientific">Clostridium homopropionicum DSM 5847</name>
    <dbReference type="NCBI Taxonomy" id="1121318"/>
    <lineage>
        <taxon>Bacteria</taxon>
        <taxon>Bacillati</taxon>
        <taxon>Bacillota</taxon>
        <taxon>Clostridia</taxon>
        <taxon>Eubacteriales</taxon>
        <taxon>Clostridiaceae</taxon>
        <taxon>Clostridium</taxon>
    </lineage>
</organism>
<evidence type="ECO:0000256" key="13">
    <source>
        <dbReference type="ARBA" id="ARBA00048670"/>
    </source>
</evidence>
<evidence type="ECO:0000256" key="5">
    <source>
        <dbReference type="ARBA" id="ARBA00022605"/>
    </source>
</evidence>
<dbReference type="Pfam" id="PF02776">
    <property type="entry name" value="TPP_enzyme_N"/>
    <property type="match status" value="1"/>
</dbReference>
<dbReference type="FunFam" id="3.40.50.1220:FF:000008">
    <property type="entry name" value="Acetolactate synthase"/>
    <property type="match status" value="1"/>
</dbReference>
<dbReference type="NCBIfam" id="TIGR00118">
    <property type="entry name" value="acolac_lg"/>
    <property type="match status" value="1"/>
</dbReference>
<evidence type="ECO:0000256" key="11">
    <source>
        <dbReference type="ARBA" id="ARBA00023052"/>
    </source>
</evidence>
<evidence type="ECO:0000256" key="10">
    <source>
        <dbReference type="ARBA" id="ARBA00022842"/>
    </source>
</evidence>
<dbReference type="Proteomes" id="UP000037043">
    <property type="component" value="Unassembled WGS sequence"/>
</dbReference>
<dbReference type="EMBL" id="LHUR01000018">
    <property type="protein sequence ID" value="KOA20185.1"/>
    <property type="molecule type" value="Genomic_DNA"/>
</dbReference>
<keyword evidence="5 14" id="KW-0028">Amino-acid biosynthesis</keyword>
<keyword evidence="11 14" id="KW-0786">Thiamine pyrophosphate</keyword>
<keyword evidence="7 14" id="KW-0808">Transferase</keyword>
<evidence type="ECO:0000256" key="2">
    <source>
        <dbReference type="ARBA" id="ARBA00005025"/>
    </source>
</evidence>
<dbReference type="PROSITE" id="PS00187">
    <property type="entry name" value="TPP_ENZYMES"/>
    <property type="match status" value="1"/>
</dbReference>
<keyword evidence="8 14" id="KW-0479">Metal-binding</keyword>
<dbReference type="GO" id="GO:0005948">
    <property type="term" value="C:acetolactate synthase complex"/>
    <property type="evidence" value="ECO:0007669"/>
    <property type="project" value="TreeGrafter"/>
</dbReference>
<evidence type="ECO:0000256" key="8">
    <source>
        <dbReference type="ARBA" id="ARBA00022723"/>
    </source>
</evidence>
<dbReference type="CDD" id="cd02015">
    <property type="entry name" value="TPP_AHAS"/>
    <property type="match status" value="1"/>
</dbReference>
<sequence length="563" mass="61815">MKLTGAQIFIECLKEQGADVIFGYPGGTVLPIYDELYNTTEIKHILTAHEQGATHAADGYARSTGKVGVVLATSGPGATNTVTGIATAYMDSVPLVVFTGQVPLPILGRSSFQEVDITSMTAPITKDNYIVKDVKKLAQTIREAFKNARSGRPGPVLVDIPKDVQMDTSEYEPAVIDTSNKRIEWGFHRDEWNQEALKRNLERAIEAINNAEKPLIYAGGGVIIAEACDELMTFAEKIKSPVACSLMGMGAFSQDHPFYTGLIGMHGTRASNRAASNCDLLIAIGARFSDRVVGNVKTFAANAKIIHIDIDPAEIGKNVFAHIPLCGHLKNVLSMLNERIDEKKLSSWNKQIDEWKGVFPPKFTYKHTLNPHYIIEKLSDLTKGEVIITTEVGQNQMWTAQSYVFKKPRTFISSGGLGTMGYGLGASIGACIANPDKRVINVAGDGSFRMNSTELVTISRYKLPIIQLVLNNHALGMVRQWQDLFYEKKFNSTKLGNDVDLMKLADAYGIKGIRITSDDEVEEKLQQALNMNEAVVVECIIDEREMVFPIVPPGASIQDALEE</sequence>
<dbReference type="GO" id="GO:0009097">
    <property type="term" value="P:isoleucine biosynthetic process"/>
    <property type="evidence" value="ECO:0007669"/>
    <property type="project" value="UniProtKB-UniPathway"/>
</dbReference>
<evidence type="ECO:0000313" key="18">
    <source>
        <dbReference type="EMBL" id="KOA20185.1"/>
    </source>
</evidence>
<evidence type="ECO:0000259" key="15">
    <source>
        <dbReference type="Pfam" id="PF00205"/>
    </source>
</evidence>
<reference evidence="19" key="1">
    <citation type="submission" date="2015-08" db="EMBL/GenBank/DDBJ databases">
        <title>Genome sequence of the strict anaerobe Clostridium homopropionicum LuHBu1 (DSM 5847T).</title>
        <authorList>
            <person name="Poehlein A."/>
            <person name="Beck M."/>
            <person name="Schiel-Bengelsdorf B."/>
            <person name="Bengelsdorf F.R."/>
            <person name="Daniel R."/>
            <person name="Duerre P."/>
        </authorList>
    </citation>
    <scope>NUCLEOTIDE SEQUENCE [LARGE SCALE GENOMIC DNA]</scope>
    <source>
        <strain evidence="19">DSM 5847</strain>
    </source>
</reference>
<evidence type="ECO:0000256" key="4">
    <source>
        <dbReference type="ARBA" id="ARBA00013145"/>
    </source>
</evidence>
<dbReference type="STRING" id="36844.SAMN04488501_11191"/>
<feature type="domain" description="Thiamine pyrophosphate enzyme central" evidence="15">
    <location>
        <begin position="201"/>
        <end position="336"/>
    </location>
</feature>
<feature type="domain" description="Thiamine pyrophosphate enzyme N-terminal TPP-binding" evidence="17">
    <location>
        <begin position="4"/>
        <end position="120"/>
    </location>
</feature>
<dbReference type="PANTHER" id="PTHR18968">
    <property type="entry name" value="THIAMINE PYROPHOSPHATE ENZYMES"/>
    <property type="match status" value="1"/>
</dbReference>
<dbReference type="InterPro" id="IPR000399">
    <property type="entry name" value="TPP-bd_CS"/>
</dbReference>
<comment type="similarity">
    <text evidence="3 14">Belongs to the TPP enzyme family.</text>
</comment>
<dbReference type="SUPFAM" id="SSF52467">
    <property type="entry name" value="DHS-like NAD/FAD-binding domain"/>
    <property type="match status" value="1"/>
</dbReference>
<dbReference type="Pfam" id="PF00205">
    <property type="entry name" value="TPP_enzyme_M"/>
    <property type="match status" value="1"/>
</dbReference>
<dbReference type="AlphaFoldDB" id="A0A0L6ZB49"/>
<dbReference type="InterPro" id="IPR012846">
    <property type="entry name" value="Acetolactate_synth_lsu"/>
</dbReference>
<dbReference type="InterPro" id="IPR029061">
    <property type="entry name" value="THDP-binding"/>
</dbReference>
<comment type="cofactor">
    <cofactor evidence="14">
        <name>Mg(2+)</name>
        <dbReference type="ChEBI" id="CHEBI:18420"/>
    </cofactor>
    <text evidence="14">Binds 1 Mg(2+) ion per subunit.</text>
</comment>
<evidence type="ECO:0000256" key="1">
    <source>
        <dbReference type="ARBA" id="ARBA00004974"/>
    </source>
</evidence>
<dbReference type="InterPro" id="IPR011766">
    <property type="entry name" value="TPP_enzyme_TPP-bd"/>
</dbReference>
<evidence type="ECO:0000313" key="19">
    <source>
        <dbReference type="Proteomes" id="UP000037043"/>
    </source>
</evidence>
<dbReference type="InterPro" id="IPR039368">
    <property type="entry name" value="AHAS_TPP"/>
</dbReference>
<dbReference type="GO" id="GO:0000287">
    <property type="term" value="F:magnesium ion binding"/>
    <property type="evidence" value="ECO:0007669"/>
    <property type="project" value="UniProtKB-UniRule"/>
</dbReference>
<comment type="pathway">
    <text evidence="2 14">Amino-acid biosynthesis; L-valine biosynthesis; L-valine from pyruvate: step 1/4.</text>
</comment>
<evidence type="ECO:0000256" key="7">
    <source>
        <dbReference type="ARBA" id="ARBA00022679"/>
    </source>
</evidence>
<comment type="cofactor">
    <cofactor evidence="14">
        <name>thiamine diphosphate</name>
        <dbReference type="ChEBI" id="CHEBI:58937"/>
    </cofactor>
    <text evidence="14">Binds 1 thiamine pyrophosphate per subunit.</text>
</comment>
<dbReference type="CDD" id="cd07035">
    <property type="entry name" value="TPP_PYR_POX_like"/>
    <property type="match status" value="1"/>
</dbReference>
<keyword evidence="9" id="KW-0274">FAD</keyword>
<dbReference type="PANTHER" id="PTHR18968:SF13">
    <property type="entry name" value="ACETOLACTATE SYNTHASE CATALYTIC SUBUNIT, MITOCHONDRIAL"/>
    <property type="match status" value="1"/>
</dbReference>
<gene>
    <name evidence="18" type="primary">ilvB_2</name>
    <name evidence="18" type="ORF">CLHOM_13840</name>
</gene>
<comment type="catalytic activity">
    <reaction evidence="13 14">
        <text>2 pyruvate + H(+) = (2S)-2-acetolactate + CO2</text>
        <dbReference type="Rhea" id="RHEA:25249"/>
        <dbReference type="ChEBI" id="CHEBI:15361"/>
        <dbReference type="ChEBI" id="CHEBI:15378"/>
        <dbReference type="ChEBI" id="CHEBI:16526"/>
        <dbReference type="ChEBI" id="CHEBI:58476"/>
        <dbReference type="EC" id="2.2.1.6"/>
    </reaction>
</comment>
<dbReference type="InterPro" id="IPR012000">
    <property type="entry name" value="Thiamin_PyroP_enz_cen_dom"/>
</dbReference>
<evidence type="ECO:0000256" key="6">
    <source>
        <dbReference type="ARBA" id="ARBA00022630"/>
    </source>
</evidence>
<dbReference type="RefSeq" id="WP_052220953.1">
    <property type="nucleotide sequence ID" value="NZ_LHUR01000018.1"/>
</dbReference>
<dbReference type="GO" id="GO:0009099">
    <property type="term" value="P:L-valine biosynthetic process"/>
    <property type="evidence" value="ECO:0007669"/>
    <property type="project" value="UniProtKB-UniPathway"/>
</dbReference>